<proteinExistence type="predicted"/>
<dbReference type="PANTHER" id="PTHR24221:SF654">
    <property type="entry name" value="ATP-BINDING CASSETTE SUB-FAMILY B MEMBER 6"/>
    <property type="match status" value="1"/>
</dbReference>
<reference evidence="11" key="1">
    <citation type="submission" date="2023-07" db="EMBL/GenBank/DDBJ databases">
        <title>Paracoccus sp. MBLB3053 whole genome sequence.</title>
        <authorList>
            <person name="Hwang C.Y."/>
            <person name="Cho E.-S."/>
            <person name="Seo M.-J."/>
        </authorList>
    </citation>
    <scope>NUCLEOTIDE SEQUENCE [LARGE SCALE GENOMIC DNA]</scope>
    <source>
        <strain evidence="11">MBLB3053</strain>
    </source>
</reference>
<keyword evidence="2 7" id="KW-0812">Transmembrane</keyword>
<name>A0ABU2HYB3_9RHOB</name>
<gene>
    <name evidence="10" type="ORF">RGQ15_21105</name>
</gene>
<dbReference type="PROSITE" id="PS50893">
    <property type="entry name" value="ABC_TRANSPORTER_2"/>
    <property type="match status" value="1"/>
</dbReference>
<dbReference type="SUPFAM" id="SSF52540">
    <property type="entry name" value="P-loop containing nucleoside triphosphate hydrolases"/>
    <property type="match status" value="1"/>
</dbReference>
<dbReference type="SUPFAM" id="SSF90123">
    <property type="entry name" value="ABC transporter transmembrane region"/>
    <property type="match status" value="1"/>
</dbReference>
<feature type="domain" description="ABC transmembrane type-1" evidence="9">
    <location>
        <begin position="31"/>
        <end position="331"/>
    </location>
</feature>
<feature type="transmembrane region" description="Helical" evidence="7">
    <location>
        <begin position="92"/>
        <end position="110"/>
    </location>
</feature>
<organism evidence="10 11">
    <name type="scientific">Paracoccus aurantius</name>
    <dbReference type="NCBI Taxonomy" id="3073814"/>
    <lineage>
        <taxon>Bacteria</taxon>
        <taxon>Pseudomonadati</taxon>
        <taxon>Pseudomonadota</taxon>
        <taxon>Alphaproteobacteria</taxon>
        <taxon>Rhodobacterales</taxon>
        <taxon>Paracoccaceae</taxon>
        <taxon>Paracoccus</taxon>
    </lineage>
</organism>
<dbReference type="InterPro" id="IPR017871">
    <property type="entry name" value="ABC_transporter-like_CS"/>
</dbReference>
<dbReference type="GO" id="GO:0005524">
    <property type="term" value="F:ATP binding"/>
    <property type="evidence" value="ECO:0007669"/>
    <property type="project" value="UniProtKB-KW"/>
</dbReference>
<evidence type="ECO:0000256" key="7">
    <source>
        <dbReference type="SAM" id="Phobius"/>
    </source>
</evidence>
<evidence type="ECO:0000256" key="5">
    <source>
        <dbReference type="ARBA" id="ARBA00022989"/>
    </source>
</evidence>
<dbReference type="EMBL" id="JAVQLW010000005">
    <property type="protein sequence ID" value="MDS9470054.1"/>
    <property type="molecule type" value="Genomic_DNA"/>
</dbReference>
<feature type="transmembrane region" description="Helical" evidence="7">
    <location>
        <begin position="188"/>
        <end position="207"/>
    </location>
</feature>
<feature type="transmembrane region" description="Helical" evidence="7">
    <location>
        <begin position="31"/>
        <end position="62"/>
    </location>
</feature>
<dbReference type="InterPro" id="IPR027417">
    <property type="entry name" value="P-loop_NTPase"/>
</dbReference>
<dbReference type="Pfam" id="PF00005">
    <property type="entry name" value="ABC_tran"/>
    <property type="match status" value="1"/>
</dbReference>
<dbReference type="RefSeq" id="WP_311162850.1">
    <property type="nucleotide sequence ID" value="NZ_JAVQLW010000005.1"/>
</dbReference>
<dbReference type="InterPro" id="IPR003439">
    <property type="entry name" value="ABC_transporter-like_ATP-bd"/>
</dbReference>
<evidence type="ECO:0000313" key="11">
    <source>
        <dbReference type="Proteomes" id="UP001269144"/>
    </source>
</evidence>
<evidence type="ECO:0000256" key="3">
    <source>
        <dbReference type="ARBA" id="ARBA00022741"/>
    </source>
</evidence>
<dbReference type="Pfam" id="PF00664">
    <property type="entry name" value="ABC_membrane"/>
    <property type="match status" value="1"/>
</dbReference>
<keyword evidence="4 10" id="KW-0067">ATP-binding</keyword>
<dbReference type="Gene3D" id="3.40.50.300">
    <property type="entry name" value="P-loop containing nucleotide triphosphate hydrolases"/>
    <property type="match status" value="1"/>
</dbReference>
<dbReference type="InterPro" id="IPR011527">
    <property type="entry name" value="ABC1_TM_dom"/>
</dbReference>
<sequence>MTSTIPPEPVDKGSTLRATYELSKVFGRQRWLVVLVIMLGTAVALAETLSVGLAVMLLFAILDQGGQILAAGGVLALLYTRLVAIVGTSPPLIGAAFFGLILCQAALSYANEALLGVTLNRLAERMRDVLHARLVTTPYRVIQKRDPAALMHSLGTETWNVSDAYLSVARMAVDLCAMTVFAAGMVMLSWKVAVIAVAGGIVSLGLLRRVMRPAERLSKATLSAHHSMAHRMLVSLTGMRTLRVFAREEDLLHRFGEASRNLRAAAARMELLRALSGPLSQVLGAGILILVALSATWMNVDPALVIAEALLLLRLQPYLTDFLANRVALQASSAAIREMNAALGTFTTMPETGSADWPDRGPGGEIRFENVTFSHTETGLAELRDLNFSIPLDGCTLIDGPSGSGKTTVLNLLLRLYQPDAGRITVKGVDLLSLSRELWLRRMSVAGQDVELIEGTVGENIRFGRPDAPSERMSEICEAVEILDVIEALPQGFDTPIGAAGSSLSGGQRQRLGLARALIRDPEILILDESMSALEPEREDRIHRRIRDLMAGRTLILVSHRPEVRKWADRIVTLRGTENHPFAVA</sequence>
<dbReference type="SMART" id="SM00382">
    <property type="entry name" value="AAA"/>
    <property type="match status" value="1"/>
</dbReference>
<dbReference type="Proteomes" id="UP001269144">
    <property type="component" value="Unassembled WGS sequence"/>
</dbReference>
<evidence type="ECO:0000256" key="6">
    <source>
        <dbReference type="ARBA" id="ARBA00023136"/>
    </source>
</evidence>
<dbReference type="InterPro" id="IPR036640">
    <property type="entry name" value="ABC1_TM_sf"/>
</dbReference>
<dbReference type="InterPro" id="IPR003593">
    <property type="entry name" value="AAA+_ATPase"/>
</dbReference>
<evidence type="ECO:0000256" key="4">
    <source>
        <dbReference type="ARBA" id="ARBA00022840"/>
    </source>
</evidence>
<dbReference type="PANTHER" id="PTHR24221">
    <property type="entry name" value="ATP-BINDING CASSETTE SUB-FAMILY B"/>
    <property type="match status" value="1"/>
</dbReference>
<keyword evidence="11" id="KW-1185">Reference proteome</keyword>
<accession>A0ABU2HYB3</accession>
<keyword evidence="6 7" id="KW-0472">Membrane</keyword>
<evidence type="ECO:0000259" key="8">
    <source>
        <dbReference type="PROSITE" id="PS50893"/>
    </source>
</evidence>
<dbReference type="InterPro" id="IPR039421">
    <property type="entry name" value="Type_1_exporter"/>
</dbReference>
<feature type="transmembrane region" description="Helical" evidence="7">
    <location>
        <begin position="68"/>
        <end position="85"/>
    </location>
</feature>
<dbReference type="PROSITE" id="PS00211">
    <property type="entry name" value="ABC_TRANSPORTER_1"/>
    <property type="match status" value="1"/>
</dbReference>
<evidence type="ECO:0000313" key="10">
    <source>
        <dbReference type="EMBL" id="MDS9470054.1"/>
    </source>
</evidence>
<keyword evidence="3" id="KW-0547">Nucleotide-binding</keyword>
<feature type="domain" description="ABC transporter" evidence="8">
    <location>
        <begin position="366"/>
        <end position="584"/>
    </location>
</feature>
<comment type="caution">
    <text evidence="10">The sequence shown here is derived from an EMBL/GenBank/DDBJ whole genome shotgun (WGS) entry which is preliminary data.</text>
</comment>
<evidence type="ECO:0000256" key="2">
    <source>
        <dbReference type="ARBA" id="ARBA00022692"/>
    </source>
</evidence>
<dbReference type="Gene3D" id="1.20.1560.10">
    <property type="entry name" value="ABC transporter type 1, transmembrane domain"/>
    <property type="match status" value="1"/>
</dbReference>
<dbReference type="PROSITE" id="PS50929">
    <property type="entry name" value="ABC_TM1F"/>
    <property type="match status" value="1"/>
</dbReference>
<protein>
    <submittedName>
        <fullName evidence="10">ABC transporter ATP-binding protein</fullName>
    </submittedName>
</protein>
<evidence type="ECO:0000259" key="9">
    <source>
        <dbReference type="PROSITE" id="PS50929"/>
    </source>
</evidence>
<evidence type="ECO:0000256" key="1">
    <source>
        <dbReference type="ARBA" id="ARBA00004651"/>
    </source>
</evidence>
<comment type="subcellular location">
    <subcellularLocation>
        <location evidence="1">Cell membrane</location>
        <topology evidence="1">Multi-pass membrane protein</topology>
    </subcellularLocation>
</comment>
<keyword evidence="5 7" id="KW-1133">Transmembrane helix</keyword>